<dbReference type="Gene3D" id="3.20.20.70">
    <property type="entry name" value="Aldolase class I"/>
    <property type="match status" value="1"/>
</dbReference>
<dbReference type="InterPro" id="IPR050377">
    <property type="entry name" value="Radical_SAM_PqqE_MftC-like"/>
</dbReference>
<name>A0A239R6W1_STREI</name>
<evidence type="ECO:0000256" key="1">
    <source>
        <dbReference type="ARBA" id="ARBA00022691"/>
    </source>
</evidence>
<organism evidence="6 7">
    <name type="scientific">Streptococcus equinus</name>
    <name type="common">Streptococcus bovis</name>
    <dbReference type="NCBI Taxonomy" id="1335"/>
    <lineage>
        <taxon>Bacteria</taxon>
        <taxon>Bacillati</taxon>
        <taxon>Bacillota</taxon>
        <taxon>Bacilli</taxon>
        <taxon>Lactobacillales</taxon>
        <taxon>Streptococcaceae</taxon>
        <taxon>Streptococcus</taxon>
    </lineage>
</organism>
<keyword evidence="4" id="KW-0411">Iron-sulfur</keyword>
<keyword evidence="2" id="KW-0479">Metal-binding</keyword>
<dbReference type="SFLD" id="SFLDG01386">
    <property type="entry name" value="main_SPASM_domain-containing"/>
    <property type="match status" value="1"/>
</dbReference>
<dbReference type="GO" id="GO:0051536">
    <property type="term" value="F:iron-sulfur cluster binding"/>
    <property type="evidence" value="ECO:0007669"/>
    <property type="project" value="UniProtKB-KW"/>
</dbReference>
<accession>A0A239R6W1</accession>
<dbReference type="NCBIfam" id="TIGR04085">
    <property type="entry name" value="rSAM_more_4Fe4S"/>
    <property type="match status" value="1"/>
</dbReference>
<evidence type="ECO:0000259" key="5">
    <source>
        <dbReference type="PROSITE" id="PS51918"/>
    </source>
</evidence>
<dbReference type="SUPFAM" id="SSF102114">
    <property type="entry name" value="Radical SAM enzymes"/>
    <property type="match status" value="1"/>
</dbReference>
<dbReference type="EMBL" id="FZRA01000001">
    <property type="protein sequence ID" value="SNU06361.1"/>
    <property type="molecule type" value="Genomic_DNA"/>
</dbReference>
<evidence type="ECO:0000313" key="7">
    <source>
        <dbReference type="Proteomes" id="UP000214649"/>
    </source>
</evidence>
<dbReference type="Pfam" id="PF04055">
    <property type="entry name" value="Radical_SAM"/>
    <property type="match status" value="1"/>
</dbReference>
<dbReference type="InterPro" id="IPR007197">
    <property type="entry name" value="rSAM"/>
</dbReference>
<evidence type="ECO:0000256" key="2">
    <source>
        <dbReference type="ARBA" id="ARBA00022723"/>
    </source>
</evidence>
<dbReference type="GO" id="GO:0003824">
    <property type="term" value="F:catalytic activity"/>
    <property type="evidence" value="ECO:0007669"/>
    <property type="project" value="InterPro"/>
</dbReference>
<dbReference type="PROSITE" id="PS51918">
    <property type="entry name" value="RADICAL_SAM"/>
    <property type="match status" value="1"/>
</dbReference>
<dbReference type="InterPro" id="IPR023885">
    <property type="entry name" value="4Fe4S-binding_SPASM_dom"/>
</dbReference>
<evidence type="ECO:0000313" key="6">
    <source>
        <dbReference type="EMBL" id="SNU06361.1"/>
    </source>
</evidence>
<dbReference type="Proteomes" id="UP000214649">
    <property type="component" value="Unassembled WGS sequence"/>
</dbReference>
<dbReference type="GO" id="GO:0046872">
    <property type="term" value="F:metal ion binding"/>
    <property type="evidence" value="ECO:0007669"/>
    <property type="project" value="UniProtKB-KW"/>
</dbReference>
<dbReference type="Pfam" id="PF13186">
    <property type="entry name" value="SPASM"/>
    <property type="match status" value="1"/>
</dbReference>
<dbReference type="SFLD" id="SFLDG01067">
    <property type="entry name" value="SPASM/twitch_domain_containing"/>
    <property type="match status" value="1"/>
</dbReference>
<dbReference type="PANTHER" id="PTHR11228:SF7">
    <property type="entry name" value="PQQA PEPTIDE CYCLASE"/>
    <property type="match status" value="1"/>
</dbReference>
<reference evidence="6 7" key="1">
    <citation type="submission" date="2017-07" db="EMBL/GenBank/DDBJ databases">
        <authorList>
            <person name="Sun Z.S."/>
            <person name="Albrecht U."/>
            <person name="Echele G."/>
            <person name="Lee C.C."/>
        </authorList>
    </citation>
    <scope>NUCLEOTIDE SEQUENCE [LARGE SCALE GENOMIC DNA]</scope>
    <source>
        <strain evidence="6 7">AR3</strain>
    </source>
</reference>
<keyword evidence="3" id="KW-0408">Iron</keyword>
<proteinExistence type="predicted"/>
<dbReference type="RefSeq" id="WP_159458100.1">
    <property type="nucleotide sequence ID" value="NZ_FZRA01000001.1"/>
</dbReference>
<protein>
    <submittedName>
        <fullName evidence="6">Radical SAM additional 4Fe4S-binding SPASM domain-containing protein</fullName>
    </submittedName>
</protein>
<keyword evidence="1" id="KW-0949">S-adenosyl-L-methionine</keyword>
<dbReference type="SFLD" id="SFLDS00029">
    <property type="entry name" value="Radical_SAM"/>
    <property type="match status" value="1"/>
</dbReference>
<gene>
    <name evidence="6" type="ORF">SAMN05216470_0328</name>
</gene>
<sequence length="415" mass="47384">MKSRFSIFYNSYYENGLIIDKIENVSYVINRGHYLSLLFLKRDKFVSSETTDYPKILQETITFCKEKKLIEELREISFNVFSEKIPLKTVQLQITSRCNLRCKHCYIGDYDSSLKIEDVLGIVDEAKKMGVVNFDLTGGEPLAYKGIEKVIKSILDNGMKTVIFSNAMRIPDGVKSLIKNYSGISMKVSLDGWDEESHDYIRGKGNFRKTMENIEFLKENSVPLFINVVLNSKNIKGMDKFIKLSESLNIPFIFDRFIPFARNTYLSISDEDYIQALIRYDKFKFHCDKTTLKNADLSEFYCGAGNSYVYINSIGDVGFCPTLSTANFCGGNVLKQSLSSIWNDSVFFNHIRNIRCSLYSLCPVNYFCKGGCRSRGEFFGSDITSPDLQICKLAYKITGIYPASFSGGFVNDNWI</sequence>
<dbReference type="InterPro" id="IPR013785">
    <property type="entry name" value="Aldolase_TIM"/>
</dbReference>
<evidence type="ECO:0000256" key="3">
    <source>
        <dbReference type="ARBA" id="ARBA00023004"/>
    </source>
</evidence>
<feature type="domain" description="Radical SAM core" evidence="5">
    <location>
        <begin position="84"/>
        <end position="293"/>
    </location>
</feature>
<dbReference type="AlphaFoldDB" id="A0A239R6W1"/>
<dbReference type="InterPro" id="IPR058240">
    <property type="entry name" value="rSAM_sf"/>
</dbReference>
<dbReference type="PANTHER" id="PTHR11228">
    <property type="entry name" value="RADICAL SAM DOMAIN PROTEIN"/>
    <property type="match status" value="1"/>
</dbReference>
<evidence type="ECO:0000256" key="4">
    <source>
        <dbReference type="ARBA" id="ARBA00023014"/>
    </source>
</evidence>
<dbReference type="CDD" id="cd01335">
    <property type="entry name" value="Radical_SAM"/>
    <property type="match status" value="1"/>
</dbReference>